<keyword evidence="4 6" id="KW-1133">Transmembrane helix</keyword>
<evidence type="ECO:0000256" key="4">
    <source>
        <dbReference type="ARBA" id="ARBA00022989"/>
    </source>
</evidence>
<dbReference type="PANTHER" id="PTHR30250:SF11">
    <property type="entry name" value="O-ANTIGEN TRANSPORTER-RELATED"/>
    <property type="match status" value="1"/>
</dbReference>
<feature type="transmembrane region" description="Helical" evidence="6">
    <location>
        <begin position="44"/>
        <end position="60"/>
    </location>
</feature>
<dbReference type="GO" id="GO:0005886">
    <property type="term" value="C:plasma membrane"/>
    <property type="evidence" value="ECO:0007669"/>
    <property type="project" value="UniProtKB-SubCell"/>
</dbReference>
<feature type="transmembrane region" description="Helical" evidence="6">
    <location>
        <begin position="177"/>
        <end position="196"/>
    </location>
</feature>
<dbReference type="OrthoDB" id="143246at2"/>
<feature type="transmembrane region" description="Helical" evidence="6">
    <location>
        <begin position="358"/>
        <end position="378"/>
    </location>
</feature>
<dbReference type="Pfam" id="PF01943">
    <property type="entry name" value="Polysacc_synt"/>
    <property type="match status" value="1"/>
</dbReference>
<dbReference type="PANTHER" id="PTHR30250">
    <property type="entry name" value="PST FAMILY PREDICTED COLANIC ACID TRANSPORTER"/>
    <property type="match status" value="1"/>
</dbReference>
<feature type="transmembrane region" description="Helical" evidence="6">
    <location>
        <begin position="153"/>
        <end position="171"/>
    </location>
</feature>
<evidence type="ECO:0000256" key="5">
    <source>
        <dbReference type="ARBA" id="ARBA00023136"/>
    </source>
</evidence>
<dbReference type="InterPro" id="IPR002797">
    <property type="entry name" value="Polysacc_synth"/>
</dbReference>
<evidence type="ECO:0000256" key="6">
    <source>
        <dbReference type="SAM" id="Phobius"/>
    </source>
</evidence>
<dbReference type="RefSeq" id="WP_097645130.1">
    <property type="nucleotide sequence ID" value="NZ_NQWI01000092.1"/>
</dbReference>
<feature type="transmembrane region" description="Helical" evidence="6">
    <location>
        <begin position="327"/>
        <end position="346"/>
    </location>
</feature>
<reference evidence="8" key="1">
    <citation type="submission" date="2017-08" db="EMBL/GenBank/DDBJ databases">
        <authorList>
            <person name="Grouzdev D.S."/>
            <person name="Gaisin V.A."/>
            <person name="Rysina M.S."/>
            <person name="Gorlenko V.M."/>
        </authorList>
    </citation>
    <scope>NUCLEOTIDE SEQUENCE [LARGE SCALE GENOMIC DNA]</scope>
    <source>
        <strain evidence="8">Kir15-3F</strain>
    </source>
</reference>
<feature type="transmembrane region" description="Helical" evidence="6">
    <location>
        <begin position="295"/>
        <end position="315"/>
    </location>
</feature>
<dbReference type="AlphaFoldDB" id="A0A2A6RGP3"/>
<dbReference type="EMBL" id="NQWI01000092">
    <property type="protein sequence ID" value="PDW02030.1"/>
    <property type="molecule type" value="Genomic_DNA"/>
</dbReference>
<keyword evidence="5 6" id="KW-0472">Membrane</keyword>
<keyword evidence="3 6" id="KW-0812">Transmembrane</keyword>
<protein>
    <submittedName>
        <fullName evidence="7">Uncharacterized protein</fullName>
    </submittedName>
</protein>
<evidence type="ECO:0000256" key="1">
    <source>
        <dbReference type="ARBA" id="ARBA00004651"/>
    </source>
</evidence>
<evidence type="ECO:0000313" key="7">
    <source>
        <dbReference type="EMBL" id="PDW02030.1"/>
    </source>
</evidence>
<evidence type="ECO:0000256" key="2">
    <source>
        <dbReference type="ARBA" id="ARBA00022475"/>
    </source>
</evidence>
<accession>A0A2A6RGP3</accession>
<name>A0A2A6RGP3_9CHLR</name>
<comment type="caution">
    <text evidence="7">The sequence shown here is derived from an EMBL/GenBank/DDBJ whole genome shotgun (WGS) entry which is preliminary data.</text>
</comment>
<sequence>MFRILTNKFLADSFFLVVGRLFMALCGILASILIARGLGPEKKGALTTILTIPVLVQYLADMGIRQSVAYFMGHKIHSDQIIISTVLLLSVIFSFIGVLIALIAYGVSGIIFSYGWFSVSIAIIILPISLFSSYFIGILLAKQEIRLLAFVQGFERAGYFLLTLGLFFVGMMSVESMLLVSVFSPFVLMMFGFLIVSRYGELSPKYIPGVPIEFLKIGSINALAIFVIVLMYRIDIIMLERMKGAYFVGVYSIGVGVAEFLWLVPRALTMVLFARSSIAKDYFSFAKKTVMLLKFTLWCSLLFMSILFFLTPYLIPLVYGIEYNDSVAVLQAIIPGIWFSLVFKILHADMAGRGKPGTGMNIFISCLLLNVVLNFLWIPIYGAIGSAWASSVSYAVLAVLFAIKYARINDISFVEMFVFSVNDLKSVIKIAKG</sequence>
<feature type="transmembrane region" description="Helical" evidence="6">
    <location>
        <begin position="114"/>
        <end position="141"/>
    </location>
</feature>
<feature type="transmembrane region" description="Helical" evidence="6">
    <location>
        <begin position="81"/>
        <end position="108"/>
    </location>
</feature>
<feature type="transmembrane region" description="Helical" evidence="6">
    <location>
        <begin position="217"/>
        <end position="234"/>
    </location>
</feature>
<dbReference type="Proteomes" id="UP000220527">
    <property type="component" value="Unassembled WGS sequence"/>
</dbReference>
<evidence type="ECO:0000256" key="3">
    <source>
        <dbReference type="ARBA" id="ARBA00022692"/>
    </source>
</evidence>
<dbReference type="InterPro" id="IPR050833">
    <property type="entry name" value="Poly_Biosynth_Transport"/>
</dbReference>
<keyword evidence="8" id="KW-1185">Reference proteome</keyword>
<evidence type="ECO:0000313" key="8">
    <source>
        <dbReference type="Proteomes" id="UP000220527"/>
    </source>
</evidence>
<organism evidence="7 8">
    <name type="scientific">Candidatus Viridilinea mediisalina</name>
    <dbReference type="NCBI Taxonomy" id="2024553"/>
    <lineage>
        <taxon>Bacteria</taxon>
        <taxon>Bacillati</taxon>
        <taxon>Chloroflexota</taxon>
        <taxon>Chloroflexia</taxon>
        <taxon>Chloroflexales</taxon>
        <taxon>Chloroflexineae</taxon>
        <taxon>Oscillochloridaceae</taxon>
        <taxon>Candidatus Viridilinea</taxon>
    </lineage>
</organism>
<feature type="transmembrane region" description="Helical" evidence="6">
    <location>
        <begin position="246"/>
        <end position="274"/>
    </location>
</feature>
<keyword evidence="2" id="KW-1003">Cell membrane</keyword>
<feature type="transmembrane region" description="Helical" evidence="6">
    <location>
        <begin position="12"/>
        <end position="38"/>
    </location>
</feature>
<comment type="subcellular location">
    <subcellularLocation>
        <location evidence="1">Cell membrane</location>
        <topology evidence="1">Multi-pass membrane protein</topology>
    </subcellularLocation>
</comment>
<feature type="transmembrane region" description="Helical" evidence="6">
    <location>
        <begin position="384"/>
        <end position="403"/>
    </location>
</feature>
<proteinExistence type="predicted"/>
<gene>
    <name evidence="7" type="ORF">CJ255_16135</name>
</gene>